<gene>
    <name evidence="2" type="ORF">SDC9_212714</name>
</gene>
<name>A0A645JMQ2_9ZZZZ</name>
<keyword evidence="1" id="KW-1133">Transmembrane helix</keyword>
<comment type="caution">
    <text evidence="2">The sequence shown here is derived from an EMBL/GenBank/DDBJ whole genome shotgun (WGS) entry which is preliminary data.</text>
</comment>
<keyword evidence="1" id="KW-0812">Transmembrane</keyword>
<dbReference type="AlphaFoldDB" id="A0A645JMQ2"/>
<evidence type="ECO:0000256" key="1">
    <source>
        <dbReference type="SAM" id="Phobius"/>
    </source>
</evidence>
<evidence type="ECO:0000313" key="2">
    <source>
        <dbReference type="EMBL" id="MPN64935.1"/>
    </source>
</evidence>
<organism evidence="2">
    <name type="scientific">bioreactor metagenome</name>
    <dbReference type="NCBI Taxonomy" id="1076179"/>
    <lineage>
        <taxon>unclassified sequences</taxon>
        <taxon>metagenomes</taxon>
        <taxon>ecological metagenomes</taxon>
    </lineage>
</organism>
<reference evidence="2" key="1">
    <citation type="submission" date="2019-08" db="EMBL/GenBank/DDBJ databases">
        <authorList>
            <person name="Kucharzyk K."/>
            <person name="Murdoch R.W."/>
            <person name="Higgins S."/>
            <person name="Loffler F."/>
        </authorList>
    </citation>
    <scope>NUCLEOTIDE SEQUENCE</scope>
</reference>
<sequence length="92" mass="9893">MEGIIQGALAIVVALIFGMPLLTYISEKGIAIPQMVEGYGFALSDKLFPVYSVELVLTTMAFIMVVVTTISFLPSSKIARLQPTEALKGKIS</sequence>
<feature type="transmembrane region" description="Helical" evidence="1">
    <location>
        <begin position="7"/>
        <end position="25"/>
    </location>
</feature>
<accession>A0A645JMQ2</accession>
<dbReference type="EMBL" id="VSSQ01146542">
    <property type="protein sequence ID" value="MPN64935.1"/>
    <property type="molecule type" value="Genomic_DNA"/>
</dbReference>
<feature type="transmembrane region" description="Helical" evidence="1">
    <location>
        <begin position="50"/>
        <end position="73"/>
    </location>
</feature>
<protein>
    <recommendedName>
        <fullName evidence="3">ABC3 transporter permease protein domain-containing protein</fullName>
    </recommendedName>
</protein>
<evidence type="ECO:0008006" key="3">
    <source>
        <dbReference type="Google" id="ProtNLM"/>
    </source>
</evidence>
<keyword evidence="1" id="KW-0472">Membrane</keyword>
<proteinExistence type="predicted"/>